<comment type="caution">
    <text evidence="1">The sequence shown here is derived from an EMBL/GenBank/DDBJ whole genome shotgun (WGS) entry which is preliminary data.</text>
</comment>
<accession>A0ABT4QJK2</accession>
<evidence type="ECO:0000313" key="1">
    <source>
        <dbReference type="EMBL" id="MCZ8517052.1"/>
    </source>
</evidence>
<gene>
    <name evidence="1" type="ORF">O9H85_32805</name>
</gene>
<sequence>MTAKEQLRQQWATRVAEFRASGMTLKAWCAAHNCTVDQMKYPASAPSATRFIPITSSRLTAVNRITSRRISPIMLV</sequence>
<proteinExistence type="predicted"/>
<organism evidence="1 2">
    <name type="scientific">Paenibacillus gyeongsangnamensis</name>
    <dbReference type="NCBI Taxonomy" id="3388067"/>
    <lineage>
        <taxon>Bacteria</taxon>
        <taxon>Bacillati</taxon>
        <taxon>Bacillota</taxon>
        <taxon>Bacilli</taxon>
        <taxon>Bacillales</taxon>
        <taxon>Paenibacillaceae</taxon>
        <taxon>Paenibacillus</taxon>
    </lineage>
</organism>
<name>A0ABT4QJK2_9BACL</name>
<evidence type="ECO:0000313" key="2">
    <source>
        <dbReference type="Proteomes" id="UP001527882"/>
    </source>
</evidence>
<dbReference type="EMBL" id="JAQAGZ010000031">
    <property type="protein sequence ID" value="MCZ8517052.1"/>
    <property type="molecule type" value="Genomic_DNA"/>
</dbReference>
<dbReference type="NCBIfam" id="NF047593">
    <property type="entry name" value="IS66_ISAeme5_TnpA"/>
    <property type="match status" value="1"/>
</dbReference>
<keyword evidence="2" id="KW-1185">Reference proteome</keyword>
<dbReference type="Proteomes" id="UP001527882">
    <property type="component" value="Unassembled WGS sequence"/>
</dbReference>
<protein>
    <submittedName>
        <fullName evidence="1">Uncharacterized protein</fullName>
    </submittedName>
</protein>
<reference evidence="1 2" key="1">
    <citation type="submission" date="2022-12" db="EMBL/GenBank/DDBJ databases">
        <title>Draft genome sequence of Paenibacillus sp. dW9.</title>
        <authorList>
            <person name="Choi E.-W."/>
            <person name="Kim D.-U."/>
        </authorList>
    </citation>
    <scope>NUCLEOTIDE SEQUENCE [LARGE SCALE GENOMIC DNA]</scope>
    <source>
        <strain evidence="2">dW9</strain>
    </source>
</reference>
<dbReference type="RefSeq" id="WP_269885587.1">
    <property type="nucleotide sequence ID" value="NZ_JAQAGZ010000031.1"/>
</dbReference>